<comment type="caution">
    <text evidence="2">The sequence shown here is derived from an EMBL/GenBank/DDBJ whole genome shotgun (WGS) entry which is preliminary data.</text>
</comment>
<evidence type="ECO:0000313" key="3">
    <source>
        <dbReference type="Proteomes" id="UP001365542"/>
    </source>
</evidence>
<evidence type="ECO:0000313" key="2">
    <source>
        <dbReference type="EMBL" id="KAK6533757.1"/>
    </source>
</evidence>
<dbReference type="PANTHER" id="PTHR47843">
    <property type="entry name" value="BTB DOMAIN-CONTAINING PROTEIN-RELATED"/>
    <property type="match status" value="1"/>
</dbReference>
<evidence type="ECO:0000259" key="1">
    <source>
        <dbReference type="PROSITE" id="PS50097"/>
    </source>
</evidence>
<dbReference type="PANTHER" id="PTHR47843:SF7">
    <property type="entry name" value="BTB DOMAIN-CONTAINING PROTEIN"/>
    <property type="match status" value="1"/>
</dbReference>
<dbReference type="CDD" id="cd18186">
    <property type="entry name" value="BTB_POZ_ZBTB_KLHL-like"/>
    <property type="match status" value="1"/>
</dbReference>
<accession>A0AAV9X424</accession>
<dbReference type="AlphaFoldDB" id="A0AAV9X424"/>
<dbReference type="Proteomes" id="UP001365542">
    <property type="component" value="Unassembled WGS sequence"/>
</dbReference>
<feature type="domain" description="BTB" evidence="1">
    <location>
        <begin position="19"/>
        <end position="88"/>
    </location>
</feature>
<keyword evidence="3" id="KW-1185">Reference proteome</keyword>
<proteinExistence type="predicted"/>
<dbReference type="EMBL" id="JAVHJO010000011">
    <property type="protein sequence ID" value="KAK6533757.1"/>
    <property type="molecule type" value="Genomic_DNA"/>
</dbReference>
<dbReference type="PROSITE" id="PS50097">
    <property type="entry name" value="BTB"/>
    <property type="match status" value="1"/>
</dbReference>
<protein>
    <recommendedName>
        <fullName evidence="1">BTB domain-containing protein</fullName>
    </recommendedName>
</protein>
<dbReference type="InterPro" id="IPR011333">
    <property type="entry name" value="SKP1/BTB/POZ_sf"/>
</dbReference>
<reference evidence="2 3" key="1">
    <citation type="submission" date="2019-10" db="EMBL/GenBank/DDBJ databases">
        <authorList>
            <person name="Palmer J.M."/>
        </authorList>
    </citation>
    <scope>NUCLEOTIDE SEQUENCE [LARGE SCALE GENOMIC DNA]</scope>
    <source>
        <strain evidence="2 3">TWF694</strain>
    </source>
</reference>
<dbReference type="SMART" id="SM00225">
    <property type="entry name" value="BTB"/>
    <property type="match status" value="1"/>
</dbReference>
<sequence length="203" mass="23051">MSLPLPIDFRTPFYLFATLNVTLAAGTAKTIVKVHEYVLIAQSPFFKAALTSGFQESKAQHISLPEIKPEILTKVLRWLYRAKYWESEGTINDTKYKNDVADFFKVCGFLGIPAIINNYLELIVLKMKLPECYFTSNLGPNIAVILHVAYQAGGRVELQTLKDCVALLRSNRGFQDFRDIMERITDLDGKLLRSLFVVYGHLL</sequence>
<organism evidence="2 3">
    <name type="scientific">Orbilia ellipsospora</name>
    <dbReference type="NCBI Taxonomy" id="2528407"/>
    <lineage>
        <taxon>Eukaryota</taxon>
        <taxon>Fungi</taxon>
        <taxon>Dikarya</taxon>
        <taxon>Ascomycota</taxon>
        <taxon>Pezizomycotina</taxon>
        <taxon>Orbiliomycetes</taxon>
        <taxon>Orbiliales</taxon>
        <taxon>Orbiliaceae</taxon>
        <taxon>Orbilia</taxon>
    </lineage>
</organism>
<dbReference type="Pfam" id="PF00651">
    <property type="entry name" value="BTB"/>
    <property type="match status" value="1"/>
</dbReference>
<dbReference type="SUPFAM" id="SSF54695">
    <property type="entry name" value="POZ domain"/>
    <property type="match status" value="1"/>
</dbReference>
<name>A0AAV9X424_9PEZI</name>
<dbReference type="Gene3D" id="3.30.710.10">
    <property type="entry name" value="Potassium Channel Kv1.1, Chain A"/>
    <property type="match status" value="1"/>
</dbReference>
<dbReference type="InterPro" id="IPR000210">
    <property type="entry name" value="BTB/POZ_dom"/>
</dbReference>
<gene>
    <name evidence="2" type="ORF">TWF694_002688</name>
</gene>